<dbReference type="GO" id="GO:0030018">
    <property type="term" value="C:Z disc"/>
    <property type="evidence" value="ECO:0007669"/>
    <property type="project" value="TreeGrafter"/>
</dbReference>
<proteinExistence type="predicted"/>
<reference evidence="1" key="1">
    <citation type="submission" date="2022-03" db="EMBL/GenBank/DDBJ databases">
        <authorList>
            <person name="Alioto T."/>
            <person name="Alioto T."/>
            <person name="Gomez Garrido J."/>
        </authorList>
    </citation>
    <scope>NUCLEOTIDE SEQUENCE</scope>
</reference>
<dbReference type="GO" id="GO:0030241">
    <property type="term" value="P:skeletal muscle myosin thick filament assembly"/>
    <property type="evidence" value="ECO:0007669"/>
    <property type="project" value="TreeGrafter"/>
</dbReference>
<dbReference type="InterPro" id="IPR015667">
    <property type="entry name" value="Telethonin"/>
</dbReference>
<accession>A0AAD1W538</accession>
<dbReference type="GO" id="GO:0030240">
    <property type="term" value="P:skeletal muscle thin filament assembly"/>
    <property type="evidence" value="ECO:0007669"/>
    <property type="project" value="TreeGrafter"/>
</dbReference>
<dbReference type="GO" id="GO:0008307">
    <property type="term" value="F:structural constituent of muscle"/>
    <property type="evidence" value="ECO:0007669"/>
    <property type="project" value="TreeGrafter"/>
</dbReference>
<dbReference type="InterPro" id="IPR023111">
    <property type="entry name" value="Titin-like_dom_sf"/>
</dbReference>
<organism evidence="1 2">
    <name type="scientific">Pelobates cultripes</name>
    <name type="common">Western spadefoot toad</name>
    <dbReference type="NCBI Taxonomy" id="61616"/>
    <lineage>
        <taxon>Eukaryota</taxon>
        <taxon>Metazoa</taxon>
        <taxon>Chordata</taxon>
        <taxon>Craniata</taxon>
        <taxon>Vertebrata</taxon>
        <taxon>Euteleostomi</taxon>
        <taxon>Amphibia</taxon>
        <taxon>Batrachia</taxon>
        <taxon>Anura</taxon>
        <taxon>Pelobatoidea</taxon>
        <taxon>Pelobatidae</taxon>
        <taxon>Pelobates</taxon>
    </lineage>
</organism>
<keyword evidence="2" id="KW-1185">Reference proteome</keyword>
<dbReference type="GO" id="GO:0060048">
    <property type="term" value="P:cardiac muscle contraction"/>
    <property type="evidence" value="ECO:0007669"/>
    <property type="project" value="TreeGrafter"/>
</dbReference>
<sequence length="171" mass="19395">MDLEFKSTVNFTVLSCNVKEEDVSKRESCSLFWDDLTMDIRPEERVTLSESDTVLQQGYEKKEQTIFIIQRSPLQTITIGRFGGEMQNYHLPYMTVLPVPLFTPKNRIKTQPPEETPSVIQMTHLNGPCAAKREVTGLVSNLPQVIQPNKLPVRFSSLISPPPNLHDTTGH</sequence>
<dbReference type="GO" id="GO:0031432">
    <property type="term" value="F:titin binding"/>
    <property type="evidence" value="ECO:0007669"/>
    <property type="project" value="TreeGrafter"/>
</dbReference>
<gene>
    <name evidence="1" type="ORF">PECUL_23A045697</name>
</gene>
<name>A0AAD1W538_PELCU</name>
<dbReference type="GO" id="GO:0003009">
    <property type="term" value="P:skeletal muscle contraction"/>
    <property type="evidence" value="ECO:0007669"/>
    <property type="project" value="TreeGrafter"/>
</dbReference>
<dbReference type="GO" id="GO:0030674">
    <property type="term" value="F:protein-macromolecule adaptor activity"/>
    <property type="evidence" value="ECO:0007669"/>
    <property type="project" value="TreeGrafter"/>
</dbReference>
<dbReference type="GO" id="GO:0035995">
    <property type="term" value="P:detection of muscle stretch"/>
    <property type="evidence" value="ECO:0007669"/>
    <property type="project" value="TreeGrafter"/>
</dbReference>
<evidence type="ECO:0000313" key="2">
    <source>
        <dbReference type="Proteomes" id="UP001295444"/>
    </source>
</evidence>
<dbReference type="AlphaFoldDB" id="A0AAD1W538"/>
<dbReference type="Proteomes" id="UP001295444">
    <property type="component" value="Chromosome 04"/>
</dbReference>
<dbReference type="EMBL" id="OW240915">
    <property type="protein sequence ID" value="CAH2283719.1"/>
    <property type="molecule type" value="Genomic_DNA"/>
</dbReference>
<dbReference type="PANTHER" id="PTHR15143">
    <property type="entry name" value="TELETHONIN"/>
    <property type="match status" value="1"/>
</dbReference>
<dbReference type="GO" id="GO:0070080">
    <property type="term" value="F:titin Z domain binding"/>
    <property type="evidence" value="ECO:0007669"/>
    <property type="project" value="TreeGrafter"/>
</dbReference>
<dbReference type="GO" id="GO:0055003">
    <property type="term" value="P:cardiac myofibril assembly"/>
    <property type="evidence" value="ECO:0007669"/>
    <property type="project" value="TreeGrafter"/>
</dbReference>
<dbReference type="GO" id="GO:0055008">
    <property type="term" value="P:cardiac muscle tissue morphogenesis"/>
    <property type="evidence" value="ECO:0007669"/>
    <property type="project" value="TreeGrafter"/>
</dbReference>
<dbReference type="GO" id="GO:0048769">
    <property type="term" value="P:sarcomerogenesis"/>
    <property type="evidence" value="ECO:0007669"/>
    <property type="project" value="TreeGrafter"/>
</dbReference>
<dbReference type="Pfam" id="PF09470">
    <property type="entry name" value="Telethonin"/>
    <property type="match status" value="1"/>
</dbReference>
<protein>
    <submittedName>
        <fullName evidence="1">Uncharacterized protein</fullName>
    </submittedName>
</protein>
<dbReference type="PANTHER" id="PTHR15143:SF0">
    <property type="entry name" value="TELETHONIN"/>
    <property type="match status" value="1"/>
</dbReference>
<evidence type="ECO:0000313" key="1">
    <source>
        <dbReference type="EMBL" id="CAH2283719.1"/>
    </source>
</evidence>
<dbReference type="Gene3D" id="2.20.160.10">
    <property type="entry name" value="titin domain like"/>
    <property type="match status" value="1"/>
</dbReference>